<evidence type="ECO:0000256" key="1">
    <source>
        <dbReference type="ARBA" id="ARBA00022741"/>
    </source>
</evidence>
<dbReference type="GO" id="GO:0034098">
    <property type="term" value="C:VCP-NPL4-UFD1 AAA ATPase complex"/>
    <property type="evidence" value="ECO:0007669"/>
    <property type="project" value="TreeGrafter"/>
</dbReference>
<dbReference type="InterPro" id="IPR003593">
    <property type="entry name" value="AAA+_ATPase"/>
</dbReference>
<name>A0A8B6EU95_MYTGA</name>
<keyword evidence="1" id="KW-0547">Nucleotide-binding</keyword>
<dbReference type="InterPro" id="IPR050168">
    <property type="entry name" value="AAA_ATPase_domain"/>
</dbReference>
<dbReference type="SUPFAM" id="SSF52540">
    <property type="entry name" value="P-loop containing nucleoside triphosphate hydrolases"/>
    <property type="match status" value="2"/>
</dbReference>
<keyword evidence="5" id="KW-1185">Reference proteome</keyword>
<dbReference type="PANTHER" id="PTHR23077:SF194">
    <property type="entry name" value="ATPASE FAMILY GENE 2 PROTEIN HOMOLOG B"/>
    <property type="match status" value="1"/>
</dbReference>
<dbReference type="PANTHER" id="PTHR23077">
    <property type="entry name" value="AAA-FAMILY ATPASE"/>
    <property type="match status" value="1"/>
</dbReference>
<dbReference type="Proteomes" id="UP000596742">
    <property type="component" value="Unassembled WGS sequence"/>
</dbReference>
<dbReference type="SMART" id="SM00382">
    <property type="entry name" value="AAA"/>
    <property type="match status" value="2"/>
</dbReference>
<dbReference type="Pfam" id="PF00004">
    <property type="entry name" value="AAA"/>
    <property type="match status" value="2"/>
</dbReference>
<evidence type="ECO:0000313" key="4">
    <source>
        <dbReference type="EMBL" id="VDI39856.1"/>
    </source>
</evidence>
<accession>A0A8B6EU95</accession>
<protein>
    <recommendedName>
        <fullName evidence="3">AAA+ ATPase domain-containing protein</fullName>
    </recommendedName>
</protein>
<dbReference type="GO" id="GO:0097352">
    <property type="term" value="P:autophagosome maturation"/>
    <property type="evidence" value="ECO:0007669"/>
    <property type="project" value="TreeGrafter"/>
</dbReference>
<dbReference type="InterPro" id="IPR027417">
    <property type="entry name" value="P-loop_NTPase"/>
</dbReference>
<dbReference type="GO" id="GO:0031593">
    <property type="term" value="F:polyubiquitin modification-dependent protein binding"/>
    <property type="evidence" value="ECO:0007669"/>
    <property type="project" value="TreeGrafter"/>
</dbReference>
<gene>
    <name evidence="4" type="ORF">MGAL_10B037854</name>
</gene>
<feature type="domain" description="AAA+ ATPase" evidence="3">
    <location>
        <begin position="488"/>
        <end position="657"/>
    </location>
</feature>
<dbReference type="Gene3D" id="1.10.8.60">
    <property type="match status" value="2"/>
</dbReference>
<dbReference type="FunFam" id="3.40.50.300:FF:000061">
    <property type="entry name" value="ATPase family, AAA domain-containing 2"/>
    <property type="match status" value="1"/>
</dbReference>
<dbReference type="PROSITE" id="PS00674">
    <property type="entry name" value="AAA"/>
    <property type="match status" value="1"/>
</dbReference>
<organism evidence="4 5">
    <name type="scientific">Mytilus galloprovincialis</name>
    <name type="common">Mediterranean mussel</name>
    <dbReference type="NCBI Taxonomy" id="29158"/>
    <lineage>
        <taxon>Eukaryota</taxon>
        <taxon>Metazoa</taxon>
        <taxon>Spiralia</taxon>
        <taxon>Lophotrochozoa</taxon>
        <taxon>Mollusca</taxon>
        <taxon>Bivalvia</taxon>
        <taxon>Autobranchia</taxon>
        <taxon>Pteriomorphia</taxon>
        <taxon>Mytilida</taxon>
        <taxon>Mytiloidea</taxon>
        <taxon>Mytilidae</taxon>
        <taxon>Mytilinae</taxon>
        <taxon>Mytilus</taxon>
    </lineage>
</organism>
<dbReference type="OrthoDB" id="27435at2759"/>
<dbReference type="GO" id="GO:0005524">
    <property type="term" value="F:ATP binding"/>
    <property type="evidence" value="ECO:0007669"/>
    <property type="project" value="UniProtKB-KW"/>
</dbReference>
<dbReference type="GO" id="GO:0005634">
    <property type="term" value="C:nucleus"/>
    <property type="evidence" value="ECO:0007669"/>
    <property type="project" value="TreeGrafter"/>
</dbReference>
<dbReference type="InterPro" id="IPR003960">
    <property type="entry name" value="ATPase_AAA_CS"/>
</dbReference>
<feature type="non-terminal residue" evidence="4">
    <location>
        <position position="1"/>
    </location>
</feature>
<dbReference type="Gene3D" id="3.40.50.300">
    <property type="entry name" value="P-loop containing nucleotide triphosphate hydrolases"/>
    <property type="match status" value="2"/>
</dbReference>
<keyword evidence="2" id="KW-0067">ATP-binding</keyword>
<reference evidence="4" key="1">
    <citation type="submission" date="2018-11" db="EMBL/GenBank/DDBJ databases">
        <authorList>
            <person name="Alioto T."/>
            <person name="Alioto T."/>
        </authorList>
    </citation>
    <scope>NUCLEOTIDE SEQUENCE</scope>
</reference>
<feature type="domain" description="AAA+ ATPase" evidence="3">
    <location>
        <begin position="225"/>
        <end position="364"/>
    </location>
</feature>
<evidence type="ECO:0000313" key="5">
    <source>
        <dbReference type="Proteomes" id="UP000596742"/>
    </source>
</evidence>
<evidence type="ECO:0000256" key="2">
    <source>
        <dbReference type="ARBA" id="ARBA00022840"/>
    </source>
</evidence>
<dbReference type="Pfam" id="PF17862">
    <property type="entry name" value="AAA_lid_3"/>
    <property type="match status" value="2"/>
</dbReference>
<dbReference type="GO" id="GO:0030970">
    <property type="term" value="P:retrograde protein transport, ER to cytosol"/>
    <property type="evidence" value="ECO:0007669"/>
    <property type="project" value="TreeGrafter"/>
</dbReference>
<proteinExistence type="predicted"/>
<comment type="caution">
    <text evidence="4">The sequence shown here is derived from an EMBL/GenBank/DDBJ whole genome shotgun (WGS) entry which is preliminary data.</text>
</comment>
<dbReference type="InterPro" id="IPR041569">
    <property type="entry name" value="AAA_lid_3"/>
</dbReference>
<dbReference type="GO" id="GO:0051228">
    <property type="term" value="P:mitotic spindle disassembly"/>
    <property type="evidence" value="ECO:0007669"/>
    <property type="project" value="TreeGrafter"/>
</dbReference>
<evidence type="ECO:0000259" key="3">
    <source>
        <dbReference type="SMART" id="SM00382"/>
    </source>
</evidence>
<dbReference type="EMBL" id="UYJE01005735">
    <property type="protein sequence ID" value="VDI39856.1"/>
    <property type="molecule type" value="Genomic_DNA"/>
</dbReference>
<dbReference type="AlphaFoldDB" id="A0A8B6EU95"/>
<dbReference type="GO" id="GO:0005829">
    <property type="term" value="C:cytosol"/>
    <property type="evidence" value="ECO:0007669"/>
    <property type="project" value="TreeGrafter"/>
</dbReference>
<dbReference type="InterPro" id="IPR003959">
    <property type="entry name" value="ATPase_AAA_core"/>
</dbReference>
<dbReference type="GO" id="GO:0016887">
    <property type="term" value="F:ATP hydrolysis activity"/>
    <property type="evidence" value="ECO:0007669"/>
    <property type="project" value="InterPro"/>
</dbReference>
<sequence length="762" mass="85351">MMHVCVSEDQSQKCRIHPATLSKLNGELASYFMISTSDSEFICQVWPNDQINTNCLCFSNAVFKNKSVHDSRSTNSSGNAIHLKTSISKSLKLTLIVEDHQIIKLLKHDLKVHPSKVENMCKNLLYKFCVAKDFTVSVDQTQLGKLYGIYNILINSCDDENYDGFIINQQTKISIDNIDSKERFLQNLKPPNIGGLEKEAQELCDILSLPFQWKSLISCEFKKVLPKGILLRGPPGTGKTSLVKHVGCECNAYIITVNSPEVFGARPGETEENLNKILDKALIFSEEGRTILFLDEVDTLCPDRRHMDGQKEINLTKLLVDFFDKITDNENIMVIGATNRPVCVDNVLRRPGRFDKEIMINVPNESQRLDILRKVTSSLPLSGDVDLERLAFITNGYVGADLVSVAREAVLLVILGGNQERKLKMEHFEQSVRKVMPSIRKGTVGLVEMSPVEWSQIGGLSEVKGQIQQAVEWPIKHPEAFQRMGLPCPKGVLLYGPPGCCKTTLVRAAATSVNATFISLSGAQLYSPYVGDSERLINEVFQKARAAAPSIIFLDEIDSIVGKRSESSSNRGVQEKSSLSLLNEMDGIGIKLDDKLHTAEKVKDGEITSSNLEKGKCYKAENRNVLLVAATNRPDLLDDALVRPGRIDRILYVPPPDEEARFEILKVYSKKMPLKNVNLEELSKNTSLFSGADLQNLCREKAQIFTVLTRVKLPYIGYCLQGDIKVFPIIRFFLDCPFLKKFLNLFVSNVMTNFEDKYKKGK</sequence>